<evidence type="ECO:0000313" key="3">
    <source>
        <dbReference type="Proteomes" id="UP000265845"/>
    </source>
</evidence>
<dbReference type="Proteomes" id="UP000265845">
    <property type="component" value="Unassembled WGS sequence"/>
</dbReference>
<name>A0A399RET2_9PROT</name>
<sequence length="174" mass="19313">MSNTDTYHAFMLDYATGNLSASMSLAATLHRLMSEEGDEIARVWEAVRANINPTGEDHQEAIYRMEDIATEIIHTDYDAVMWRKGISGARFCKLPENSGSLMRLEPGDRVFAHGHSTLEAMIVLEGCLKDGRDTFEAGELVLATPGERHRPAASGNKACTCFVARADTPFWRFT</sequence>
<keyword evidence="3" id="KW-1185">Reference proteome</keyword>
<accession>A0A399RET2</accession>
<protein>
    <recommendedName>
        <fullName evidence="1">ChrR-like cupin domain-containing protein</fullName>
    </recommendedName>
</protein>
<evidence type="ECO:0000259" key="1">
    <source>
        <dbReference type="Pfam" id="PF12973"/>
    </source>
</evidence>
<comment type="caution">
    <text evidence="2">The sequence shown here is derived from an EMBL/GenBank/DDBJ whole genome shotgun (WGS) entry which is preliminary data.</text>
</comment>
<gene>
    <name evidence="2" type="ORF">D1222_11600</name>
</gene>
<dbReference type="RefSeq" id="WP_119454420.1">
    <property type="nucleotide sequence ID" value="NZ_QWGA01000007.1"/>
</dbReference>
<proteinExistence type="predicted"/>
<dbReference type="EMBL" id="QWGA01000007">
    <property type="protein sequence ID" value="RIJ29004.1"/>
    <property type="molecule type" value="Genomic_DNA"/>
</dbReference>
<dbReference type="Gene3D" id="2.60.120.10">
    <property type="entry name" value="Jelly Rolls"/>
    <property type="match status" value="1"/>
</dbReference>
<evidence type="ECO:0000313" key="2">
    <source>
        <dbReference type="EMBL" id="RIJ29004.1"/>
    </source>
</evidence>
<dbReference type="InterPro" id="IPR014710">
    <property type="entry name" value="RmlC-like_jellyroll"/>
</dbReference>
<dbReference type="Pfam" id="PF12973">
    <property type="entry name" value="Cupin_7"/>
    <property type="match status" value="1"/>
</dbReference>
<dbReference type="InterPro" id="IPR011051">
    <property type="entry name" value="RmlC_Cupin_sf"/>
</dbReference>
<dbReference type="InterPro" id="IPR025979">
    <property type="entry name" value="ChrR-like_cupin_dom"/>
</dbReference>
<dbReference type="AlphaFoldDB" id="A0A399RET2"/>
<feature type="domain" description="ChrR-like cupin" evidence="1">
    <location>
        <begin position="73"/>
        <end position="165"/>
    </location>
</feature>
<dbReference type="SUPFAM" id="SSF51182">
    <property type="entry name" value="RmlC-like cupins"/>
    <property type="match status" value="1"/>
</dbReference>
<dbReference type="OrthoDB" id="2988517at2"/>
<reference evidence="2 3" key="1">
    <citation type="submission" date="2018-08" db="EMBL/GenBank/DDBJ databases">
        <title>Henriciella mobilis sp. nov., isolated from seawater.</title>
        <authorList>
            <person name="Cheng H."/>
            <person name="Wu Y.-H."/>
            <person name="Xu X.-W."/>
            <person name="Guo L.-L."/>
        </authorList>
    </citation>
    <scope>NUCLEOTIDE SEQUENCE [LARGE SCALE GENOMIC DNA]</scope>
    <source>
        <strain evidence="2 3">CCUG67844</strain>
    </source>
</reference>
<organism evidence="2 3">
    <name type="scientific">Henriciella algicola</name>
    <dbReference type="NCBI Taxonomy" id="1608422"/>
    <lineage>
        <taxon>Bacteria</taxon>
        <taxon>Pseudomonadati</taxon>
        <taxon>Pseudomonadota</taxon>
        <taxon>Alphaproteobacteria</taxon>
        <taxon>Hyphomonadales</taxon>
        <taxon>Hyphomonadaceae</taxon>
        <taxon>Henriciella</taxon>
    </lineage>
</organism>